<dbReference type="CDD" id="cd00156">
    <property type="entry name" value="REC"/>
    <property type="match status" value="1"/>
</dbReference>
<evidence type="ECO:0000313" key="5">
    <source>
        <dbReference type="Proteomes" id="UP000177528"/>
    </source>
</evidence>
<name>A0A1G1X4Z4_9BACT</name>
<dbReference type="GO" id="GO:0000160">
    <property type="term" value="P:phosphorelay signal transduction system"/>
    <property type="evidence" value="ECO:0007669"/>
    <property type="project" value="InterPro"/>
</dbReference>
<dbReference type="PROSITE" id="PS50110">
    <property type="entry name" value="RESPONSE_REGULATORY"/>
    <property type="match status" value="1"/>
</dbReference>
<dbReference type="PANTHER" id="PTHR44591">
    <property type="entry name" value="STRESS RESPONSE REGULATOR PROTEIN 1"/>
    <property type="match status" value="1"/>
</dbReference>
<evidence type="ECO:0000256" key="2">
    <source>
        <dbReference type="PROSITE-ProRule" id="PRU00169"/>
    </source>
</evidence>
<dbReference type="Pfam" id="PF00072">
    <property type="entry name" value="Response_reg"/>
    <property type="match status" value="1"/>
</dbReference>
<gene>
    <name evidence="4" type="ORF">A3D99_00785</name>
</gene>
<accession>A0A1G1X4Z4</accession>
<organism evidence="4 5">
    <name type="scientific">Candidatus Andersenbacteria bacterium RIFCSPHIGHO2_12_FULL_45_11</name>
    <dbReference type="NCBI Taxonomy" id="1797281"/>
    <lineage>
        <taxon>Bacteria</taxon>
        <taxon>Candidatus Anderseniibacteriota</taxon>
    </lineage>
</organism>
<dbReference type="Gene3D" id="3.40.50.2300">
    <property type="match status" value="1"/>
</dbReference>
<keyword evidence="1 2" id="KW-0597">Phosphoprotein</keyword>
<dbReference type="PANTHER" id="PTHR44591:SF3">
    <property type="entry name" value="RESPONSE REGULATORY DOMAIN-CONTAINING PROTEIN"/>
    <property type="match status" value="1"/>
</dbReference>
<dbReference type="InterPro" id="IPR050595">
    <property type="entry name" value="Bact_response_regulator"/>
</dbReference>
<feature type="domain" description="Response regulatory" evidence="3">
    <location>
        <begin position="3"/>
        <end position="115"/>
    </location>
</feature>
<dbReference type="AlphaFoldDB" id="A0A1G1X4Z4"/>
<evidence type="ECO:0000256" key="1">
    <source>
        <dbReference type="ARBA" id="ARBA00022553"/>
    </source>
</evidence>
<comment type="caution">
    <text evidence="4">The sequence shown here is derived from an EMBL/GenBank/DDBJ whole genome shotgun (WGS) entry which is preliminary data.</text>
</comment>
<dbReference type="SMART" id="SM00448">
    <property type="entry name" value="REC"/>
    <property type="match status" value="1"/>
</dbReference>
<dbReference type="InterPro" id="IPR001789">
    <property type="entry name" value="Sig_transdc_resp-reg_receiver"/>
</dbReference>
<evidence type="ECO:0000313" key="4">
    <source>
        <dbReference type="EMBL" id="OGY35059.1"/>
    </source>
</evidence>
<dbReference type="InterPro" id="IPR011006">
    <property type="entry name" value="CheY-like_superfamily"/>
</dbReference>
<evidence type="ECO:0000259" key="3">
    <source>
        <dbReference type="PROSITE" id="PS50110"/>
    </source>
</evidence>
<protein>
    <recommendedName>
        <fullName evidence="3">Response regulatory domain-containing protein</fullName>
    </recommendedName>
</protein>
<sequence>MSKVLIVEDDQFIREMYAFILTKDGHDVTEAGDGAIGLSEAQKGGFDVILLDLMMPQVDGLGFLQGLKDKPPKTKNGPIVVMSNLAYGDAKDKAMLLGASEFLVKADLEPSEIRE</sequence>
<feature type="modified residue" description="4-aspartylphosphate" evidence="2">
    <location>
        <position position="52"/>
    </location>
</feature>
<reference evidence="4 5" key="1">
    <citation type="journal article" date="2016" name="Nat. Commun.">
        <title>Thousands of microbial genomes shed light on interconnected biogeochemical processes in an aquifer system.</title>
        <authorList>
            <person name="Anantharaman K."/>
            <person name="Brown C.T."/>
            <person name="Hug L.A."/>
            <person name="Sharon I."/>
            <person name="Castelle C.J."/>
            <person name="Probst A.J."/>
            <person name="Thomas B.C."/>
            <person name="Singh A."/>
            <person name="Wilkins M.J."/>
            <person name="Karaoz U."/>
            <person name="Brodie E.L."/>
            <person name="Williams K.H."/>
            <person name="Hubbard S.S."/>
            <person name="Banfield J.F."/>
        </authorList>
    </citation>
    <scope>NUCLEOTIDE SEQUENCE [LARGE SCALE GENOMIC DNA]</scope>
</reference>
<proteinExistence type="predicted"/>
<feature type="non-terminal residue" evidence="4">
    <location>
        <position position="115"/>
    </location>
</feature>
<dbReference type="EMBL" id="MHHR01000005">
    <property type="protein sequence ID" value="OGY35059.1"/>
    <property type="molecule type" value="Genomic_DNA"/>
</dbReference>
<dbReference type="SUPFAM" id="SSF52172">
    <property type="entry name" value="CheY-like"/>
    <property type="match status" value="1"/>
</dbReference>
<dbReference type="Proteomes" id="UP000177528">
    <property type="component" value="Unassembled WGS sequence"/>
</dbReference>